<dbReference type="AlphaFoldDB" id="A0A8E7P206"/>
<organism evidence="1">
    <name type="scientific">Salmonella muenchen</name>
    <dbReference type="NCBI Taxonomy" id="596"/>
    <lineage>
        <taxon>Bacteria</taxon>
        <taxon>Pseudomonadati</taxon>
        <taxon>Pseudomonadota</taxon>
        <taxon>Gammaproteobacteria</taxon>
        <taxon>Enterobacterales</taxon>
        <taxon>Enterobacteriaceae</taxon>
        <taxon>Salmonella</taxon>
    </lineage>
</organism>
<protein>
    <submittedName>
        <fullName evidence="1">Uncharacterized protein</fullName>
    </submittedName>
</protein>
<reference evidence="1" key="1">
    <citation type="submission" date="2018-07" db="EMBL/GenBank/DDBJ databases">
        <authorList>
            <consortium name="GenomeTrakr network: Whole genome sequencing for foodborne pathogen traceback"/>
        </authorList>
    </citation>
    <scope>NUCLEOTIDE SEQUENCE</scope>
    <source>
        <strain evidence="1">CFSAN008798</strain>
    </source>
</reference>
<dbReference type="EMBL" id="CP075048">
    <property type="protein sequence ID" value="QVY41006.1"/>
    <property type="molecule type" value="Genomic_DNA"/>
</dbReference>
<proteinExistence type="predicted"/>
<gene>
    <name evidence="1" type="ORF">B6J96_05800</name>
</gene>
<name>A0A8E7P206_SALMU</name>
<accession>A0A8E7P206</accession>
<sequence length="286" mass="33636">MDEIQKMLRQLKRDHSDVNLSELKGMLSSMNDYLDKNATKRGVRRLRNDLFSHPRIISHDHVYANVYFAREHLNDFFEILKSGHIKEESDIVALSKEFIYDLWDLNYHSGVNFLNLDGRITKPVTQWASMFYYKASWLGTNNYKTIPNLNVMNFDISIIPVFIRMALEMKIKEVIGYEKAYDSHNKESNITVHQILSVIKQNKRLNFFGEDIDVNDLLHVNRWANYFVHTGVSSYYWKYREAISILNPLFKEENGFNMQGRTFAVNFAGIKAELSKKYKKKVILVS</sequence>
<reference evidence="1" key="2">
    <citation type="submission" date="2021-05" db="EMBL/GenBank/DDBJ databases">
        <title>Whole genome PacBio Sequel sequence of Salmonella enterica subsp. enterica.</title>
        <authorList>
            <person name="Hoffmann M."/>
            <person name="Balkey M."/>
            <person name="Luo Y."/>
        </authorList>
    </citation>
    <scope>NUCLEOTIDE SEQUENCE</scope>
    <source>
        <strain evidence="1">CFSAN008798</strain>
    </source>
</reference>
<evidence type="ECO:0000313" key="1">
    <source>
        <dbReference type="EMBL" id="QVY41006.1"/>
    </source>
</evidence>